<comment type="subcellular location">
    <subcellularLocation>
        <location evidence="1">Cell membrane</location>
        <topology evidence="1">Multi-pass membrane protein</topology>
    </subcellularLocation>
</comment>
<keyword evidence="4 5" id="KW-0472">Membrane</keyword>
<dbReference type="Gene3D" id="1.20.1250.20">
    <property type="entry name" value="MFS general substrate transporter like domains"/>
    <property type="match status" value="1"/>
</dbReference>
<dbReference type="PANTHER" id="PTHR42910">
    <property type="entry name" value="TRANSPORTER SCO4007-RELATED"/>
    <property type="match status" value="1"/>
</dbReference>
<name>A0A4R7ZJR3_9ACTN</name>
<feature type="transmembrane region" description="Helical" evidence="5">
    <location>
        <begin position="95"/>
        <end position="115"/>
    </location>
</feature>
<feature type="transmembrane region" description="Helical" evidence="5">
    <location>
        <begin position="210"/>
        <end position="232"/>
    </location>
</feature>
<feature type="transmembrane region" description="Helical" evidence="5">
    <location>
        <begin position="159"/>
        <end position="178"/>
    </location>
</feature>
<dbReference type="OrthoDB" id="9815356at2"/>
<feature type="transmembrane region" description="Helical" evidence="5">
    <location>
        <begin position="70"/>
        <end position="89"/>
    </location>
</feature>
<feature type="transmembrane region" description="Helical" evidence="5">
    <location>
        <begin position="127"/>
        <end position="147"/>
    </location>
</feature>
<feature type="transmembrane region" description="Helical" evidence="5">
    <location>
        <begin position="42"/>
        <end position="63"/>
    </location>
</feature>
<feature type="transmembrane region" description="Helical" evidence="5">
    <location>
        <begin position="238"/>
        <end position="259"/>
    </location>
</feature>
<evidence type="ECO:0000256" key="1">
    <source>
        <dbReference type="ARBA" id="ARBA00004651"/>
    </source>
</evidence>
<keyword evidence="2 5" id="KW-0812">Transmembrane</keyword>
<reference evidence="7 8" key="1">
    <citation type="submission" date="2019-03" db="EMBL/GenBank/DDBJ databases">
        <title>Genomic Encyclopedia of Type Strains, Phase III (KMG-III): the genomes of soil and plant-associated and newly described type strains.</title>
        <authorList>
            <person name="Whitman W."/>
        </authorList>
    </citation>
    <scope>NUCLEOTIDE SEQUENCE [LARGE SCALE GENOMIC DNA]</scope>
    <source>
        <strain evidence="7 8">VKM Ac-2570</strain>
    </source>
</reference>
<dbReference type="Pfam" id="PF07690">
    <property type="entry name" value="MFS_1"/>
    <property type="match status" value="1"/>
</dbReference>
<dbReference type="InterPro" id="IPR036259">
    <property type="entry name" value="MFS_trans_sf"/>
</dbReference>
<keyword evidence="8" id="KW-1185">Reference proteome</keyword>
<dbReference type="RefSeq" id="WP_134120511.1">
    <property type="nucleotide sequence ID" value="NZ_SODF01000002.1"/>
</dbReference>
<dbReference type="InterPro" id="IPR011701">
    <property type="entry name" value="MFS"/>
</dbReference>
<feature type="transmembrane region" description="Helical" evidence="5">
    <location>
        <begin position="271"/>
        <end position="289"/>
    </location>
</feature>
<organism evidence="7 8">
    <name type="scientific">Kribbella kalugense</name>
    <dbReference type="NCBI Taxonomy" id="2512221"/>
    <lineage>
        <taxon>Bacteria</taxon>
        <taxon>Bacillati</taxon>
        <taxon>Actinomycetota</taxon>
        <taxon>Actinomycetes</taxon>
        <taxon>Propionibacteriales</taxon>
        <taxon>Kribbellaceae</taxon>
        <taxon>Kribbella</taxon>
    </lineage>
</organism>
<evidence type="ECO:0000313" key="7">
    <source>
        <dbReference type="EMBL" id="TDW17406.1"/>
    </source>
</evidence>
<dbReference type="InterPro" id="IPR020846">
    <property type="entry name" value="MFS_dom"/>
</dbReference>
<dbReference type="SUPFAM" id="SSF103473">
    <property type="entry name" value="MFS general substrate transporter"/>
    <property type="match status" value="1"/>
</dbReference>
<dbReference type="CDD" id="cd17324">
    <property type="entry name" value="MFS_NepI_like"/>
    <property type="match status" value="1"/>
</dbReference>
<dbReference type="EMBL" id="SODF01000002">
    <property type="protein sequence ID" value="TDW17406.1"/>
    <property type="molecule type" value="Genomic_DNA"/>
</dbReference>
<proteinExistence type="predicted"/>
<evidence type="ECO:0000256" key="4">
    <source>
        <dbReference type="ARBA" id="ARBA00023136"/>
    </source>
</evidence>
<evidence type="ECO:0000256" key="3">
    <source>
        <dbReference type="ARBA" id="ARBA00022989"/>
    </source>
</evidence>
<dbReference type="GO" id="GO:0022857">
    <property type="term" value="F:transmembrane transporter activity"/>
    <property type="evidence" value="ECO:0007669"/>
    <property type="project" value="InterPro"/>
</dbReference>
<feature type="transmembrane region" description="Helical" evidence="5">
    <location>
        <begin position="360"/>
        <end position="378"/>
    </location>
</feature>
<dbReference type="GO" id="GO:0005886">
    <property type="term" value="C:plasma membrane"/>
    <property type="evidence" value="ECO:0007669"/>
    <property type="project" value="UniProtKB-SubCell"/>
</dbReference>
<comment type="caution">
    <text evidence="7">The sequence shown here is derived from an EMBL/GenBank/DDBJ whole genome shotgun (WGS) entry which is preliminary data.</text>
</comment>
<dbReference type="PROSITE" id="PS50850">
    <property type="entry name" value="MFS"/>
    <property type="match status" value="1"/>
</dbReference>
<dbReference type="PANTHER" id="PTHR42910:SF1">
    <property type="entry name" value="MAJOR FACILITATOR SUPERFAMILY (MFS) PROFILE DOMAIN-CONTAINING PROTEIN"/>
    <property type="match status" value="1"/>
</dbReference>
<feature type="domain" description="Major facilitator superfamily (MFS) profile" evidence="6">
    <location>
        <begin position="1"/>
        <end position="385"/>
    </location>
</feature>
<sequence>MRRSLLLTMAIACGVAVANVYFPQAMTPLIARGLDVSTGTAALVPTATQLGYAAGIALLVPLGDRLAHRPFVAGLLAVTTVGSVVAGLAPTLPVLLGAAILIGIATVVPQVLLPLAASLVEPERRGAVTGLLLSGLLAGILLARAFGGLLGDWLGWRTPYLVAAVLTATLAVVLVRVLPATTPASRESYPALVAMPLRLLRREPELRRSCLYQALMFGGFTAAWTSLTLLITGPTFRLSASVVGLVALVGAASAFATAWAGRQADRRGPDAVNLLSFLGAIGAAAILTAATLGGVAGLVAVILGMLLLDVAVQTGQVANQTRIFALDPAVRSRLNTAYMTAAFLGGTVGSWLGVHAYLRYGWFTIPSLIALTASIALLRHLRRSRSLVDVLEVGQ</sequence>
<protein>
    <submittedName>
        <fullName evidence="7">Putative MFS family arabinose efflux permease</fullName>
    </submittedName>
</protein>
<dbReference type="AlphaFoldDB" id="A0A4R7ZJR3"/>
<evidence type="ECO:0000256" key="5">
    <source>
        <dbReference type="SAM" id="Phobius"/>
    </source>
</evidence>
<dbReference type="Proteomes" id="UP000295447">
    <property type="component" value="Unassembled WGS sequence"/>
</dbReference>
<evidence type="ECO:0000313" key="8">
    <source>
        <dbReference type="Proteomes" id="UP000295447"/>
    </source>
</evidence>
<gene>
    <name evidence="7" type="ORF">EV650_3973</name>
</gene>
<evidence type="ECO:0000259" key="6">
    <source>
        <dbReference type="PROSITE" id="PS50850"/>
    </source>
</evidence>
<evidence type="ECO:0000256" key="2">
    <source>
        <dbReference type="ARBA" id="ARBA00022692"/>
    </source>
</evidence>
<keyword evidence="3 5" id="KW-1133">Transmembrane helix</keyword>
<accession>A0A4R7ZJR3</accession>